<dbReference type="AlphaFoldDB" id="A0A1I3ELL6"/>
<reference evidence="2" key="1">
    <citation type="submission" date="2016-10" db="EMBL/GenBank/DDBJ databases">
        <authorList>
            <person name="Varghese N."/>
            <person name="Submissions S."/>
        </authorList>
    </citation>
    <scope>NUCLEOTIDE SEQUENCE [LARGE SCALE GENOMIC DNA]</scope>
    <source>
        <strain evidence="2">DSM 26348</strain>
    </source>
</reference>
<gene>
    <name evidence="1" type="ORF">SAMN05421753_104273</name>
</gene>
<accession>A0A1I3ELL6</accession>
<evidence type="ECO:0000313" key="2">
    <source>
        <dbReference type="Proteomes" id="UP000199518"/>
    </source>
</evidence>
<organism evidence="1 2">
    <name type="scientific">Planctomicrobium piriforme</name>
    <dbReference type="NCBI Taxonomy" id="1576369"/>
    <lineage>
        <taxon>Bacteria</taxon>
        <taxon>Pseudomonadati</taxon>
        <taxon>Planctomycetota</taxon>
        <taxon>Planctomycetia</taxon>
        <taxon>Planctomycetales</taxon>
        <taxon>Planctomycetaceae</taxon>
        <taxon>Planctomicrobium</taxon>
    </lineage>
</organism>
<dbReference type="EMBL" id="FOQD01000004">
    <property type="protein sequence ID" value="SFH99710.1"/>
    <property type="molecule type" value="Genomic_DNA"/>
</dbReference>
<dbReference type="RefSeq" id="WP_092048692.1">
    <property type="nucleotide sequence ID" value="NZ_FOQD01000004.1"/>
</dbReference>
<dbReference type="OrthoDB" id="284920at2"/>
<evidence type="ECO:0000313" key="1">
    <source>
        <dbReference type="EMBL" id="SFH99710.1"/>
    </source>
</evidence>
<keyword evidence="2" id="KW-1185">Reference proteome</keyword>
<sequence>MPQMPSGSNPVRRIASFAAAVAAVATVWLVVLPAAGNRADVRGLIERNERLGIDPSAKFYTELPGMQGFLDNIDSALRRHGESFWGR</sequence>
<protein>
    <submittedName>
        <fullName evidence="1">Uncharacterized protein</fullName>
    </submittedName>
</protein>
<name>A0A1I3ELL6_9PLAN</name>
<dbReference type="Proteomes" id="UP000199518">
    <property type="component" value="Unassembled WGS sequence"/>
</dbReference>
<dbReference type="STRING" id="1576369.SAMN05421753_104273"/>
<proteinExistence type="predicted"/>